<dbReference type="Gene3D" id="3.10.450.10">
    <property type="match status" value="1"/>
</dbReference>
<evidence type="ECO:0000259" key="4">
    <source>
        <dbReference type="SMART" id="SM00043"/>
    </source>
</evidence>
<keyword evidence="3" id="KW-0732">Signal</keyword>
<evidence type="ECO:0000313" key="5">
    <source>
        <dbReference type="EMBL" id="KAJ9184648.1"/>
    </source>
</evidence>
<evidence type="ECO:0000256" key="1">
    <source>
        <dbReference type="ARBA" id="ARBA00022690"/>
    </source>
</evidence>
<evidence type="ECO:0000313" key="6">
    <source>
        <dbReference type="Proteomes" id="UP001174677"/>
    </source>
</evidence>
<feature type="chain" id="PRO_5046733550" description="Cystatin domain-containing protein" evidence="3">
    <location>
        <begin position="20"/>
        <end position="111"/>
    </location>
</feature>
<dbReference type="PANTHER" id="PTHR47364:SF2">
    <property type="entry name" value="CYSTEINE PROTEINASE INHIBITOR 5"/>
    <property type="match status" value="1"/>
</dbReference>
<keyword evidence="1" id="KW-0646">Protease inhibitor</keyword>
<dbReference type="CDD" id="cd00042">
    <property type="entry name" value="CY"/>
    <property type="match status" value="1"/>
</dbReference>
<proteinExistence type="predicted"/>
<dbReference type="SUPFAM" id="SSF54403">
    <property type="entry name" value="Cystatin/monellin"/>
    <property type="match status" value="1"/>
</dbReference>
<dbReference type="InterPro" id="IPR046350">
    <property type="entry name" value="Cystatin_sf"/>
</dbReference>
<dbReference type="PANTHER" id="PTHR47364">
    <property type="entry name" value="CYSTEINE PROTEINASE INHIBITOR 5"/>
    <property type="match status" value="1"/>
</dbReference>
<comment type="caution">
    <text evidence="5">The sequence shown here is derived from an EMBL/GenBank/DDBJ whole genome shotgun (WGS) entry which is preliminary data.</text>
</comment>
<feature type="signal peptide" evidence="3">
    <location>
        <begin position="1"/>
        <end position="19"/>
    </location>
</feature>
<protein>
    <recommendedName>
        <fullName evidence="4">Cystatin domain-containing protein</fullName>
    </recommendedName>
</protein>
<sequence>MKRHCLLFALLLFAAIASAAVLGGWQPIKNLKDPHVVEIGQFAVEEYNKRSNAHLTLVKLVKGEQQVVSGMNYRLILAVKEGKASKKYEAVVWEKTWENFRNLTSFEPVEG</sequence>
<reference evidence="5" key="1">
    <citation type="journal article" date="2023" name="Plant Biotechnol. J.">
        <title>Chromosome-level wild Hevea brasiliensis genome provides new tools for genomic-assisted breeding and valuable loci to elevate rubber yield.</title>
        <authorList>
            <person name="Cheng H."/>
            <person name="Song X."/>
            <person name="Hu Y."/>
            <person name="Wu T."/>
            <person name="Yang Q."/>
            <person name="An Z."/>
            <person name="Feng S."/>
            <person name="Deng Z."/>
            <person name="Wu W."/>
            <person name="Zeng X."/>
            <person name="Tu M."/>
            <person name="Wang X."/>
            <person name="Huang H."/>
        </authorList>
    </citation>
    <scope>NUCLEOTIDE SEQUENCE</scope>
    <source>
        <strain evidence="5">MT/VB/25A 57/8</strain>
    </source>
</reference>
<dbReference type="EMBL" id="JARPOI010000003">
    <property type="protein sequence ID" value="KAJ9184648.1"/>
    <property type="molecule type" value="Genomic_DNA"/>
</dbReference>
<dbReference type="Proteomes" id="UP001174677">
    <property type="component" value="Chromosome 3"/>
</dbReference>
<accession>A0ABQ9MYR2</accession>
<evidence type="ECO:0000256" key="3">
    <source>
        <dbReference type="SAM" id="SignalP"/>
    </source>
</evidence>
<keyword evidence="2" id="KW-0789">Thiol protease inhibitor</keyword>
<dbReference type="Pfam" id="PF16845">
    <property type="entry name" value="SQAPI"/>
    <property type="match status" value="1"/>
</dbReference>
<evidence type="ECO:0000256" key="2">
    <source>
        <dbReference type="ARBA" id="ARBA00022704"/>
    </source>
</evidence>
<feature type="domain" description="Cystatin" evidence="4">
    <location>
        <begin position="20"/>
        <end position="109"/>
    </location>
</feature>
<organism evidence="5 6">
    <name type="scientific">Hevea brasiliensis</name>
    <name type="common">Para rubber tree</name>
    <name type="synonym">Siphonia brasiliensis</name>
    <dbReference type="NCBI Taxonomy" id="3981"/>
    <lineage>
        <taxon>Eukaryota</taxon>
        <taxon>Viridiplantae</taxon>
        <taxon>Streptophyta</taxon>
        <taxon>Embryophyta</taxon>
        <taxon>Tracheophyta</taxon>
        <taxon>Spermatophyta</taxon>
        <taxon>Magnoliopsida</taxon>
        <taxon>eudicotyledons</taxon>
        <taxon>Gunneridae</taxon>
        <taxon>Pentapetalae</taxon>
        <taxon>rosids</taxon>
        <taxon>fabids</taxon>
        <taxon>Malpighiales</taxon>
        <taxon>Euphorbiaceae</taxon>
        <taxon>Crotonoideae</taxon>
        <taxon>Micrandreae</taxon>
        <taxon>Hevea</taxon>
    </lineage>
</organism>
<name>A0ABQ9MYR2_HEVBR</name>
<keyword evidence="6" id="KW-1185">Reference proteome</keyword>
<gene>
    <name evidence="5" type="ORF">P3X46_004352</name>
</gene>
<dbReference type="SMART" id="SM00043">
    <property type="entry name" value="CY"/>
    <property type="match status" value="1"/>
</dbReference>
<dbReference type="InterPro" id="IPR000010">
    <property type="entry name" value="Cystatin_dom"/>
</dbReference>